<dbReference type="OrthoDB" id="4329964at2"/>
<dbReference type="Proteomes" id="UP000320239">
    <property type="component" value="Unassembled WGS sequence"/>
</dbReference>
<comment type="caution">
    <text evidence="2">The sequence shown here is derived from an EMBL/GenBank/DDBJ whole genome shotgun (WGS) entry which is preliminary data.</text>
</comment>
<dbReference type="EMBL" id="VIWY01000004">
    <property type="protein sequence ID" value="TWG14574.1"/>
    <property type="molecule type" value="Genomic_DNA"/>
</dbReference>
<dbReference type="InterPro" id="IPR052036">
    <property type="entry name" value="Hydrolase/PRTase-associated"/>
</dbReference>
<dbReference type="AlphaFoldDB" id="A0A561VSI2"/>
<dbReference type="RefSeq" id="WP_122980521.1">
    <property type="nucleotide sequence ID" value="NZ_BOMX01000001.1"/>
</dbReference>
<evidence type="ECO:0000313" key="3">
    <source>
        <dbReference type="Proteomes" id="UP000320239"/>
    </source>
</evidence>
<dbReference type="GO" id="GO:0046677">
    <property type="term" value="P:response to antibiotic"/>
    <property type="evidence" value="ECO:0007669"/>
    <property type="project" value="InterPro"/>
</dbReference>
<reference evidence="2 3" key="1">
    <citation type="submission" date="2019-06" db="EMBL/GenBank/DDBJ databases">
        <title>Sequencing the genomes of 1000 actinobacteria strains.</title>
        <authorList>
            <person name="Klenk H.-P."/>
        </authorList>
    </citation>
    <scope>NUCLEOTIDE SEQUENCE [LARGE SCALE GENOMIC DNA]</scope>
    <source>
        <strain evidence="2 3">DSM 43866</strain>
    </source>
</reference>
<keyword evidence="3" id="KW-1185">Reference proteome</keyword>
<feature type="domain" description="DUF6194" evidence="1">
    <location>
        <begin position="272"/>
        <end position="418"/>
    </location>
</feature>
<dbReference type="Pfam" id="PF05139">
    <property type="entry name" value="Erythro_esteras"/>
    <property type="match status" value="1"/>
</dbReference>
<gene>
    <name evidence="2" type="ORF">FHX34_104879</name>
</gene>
<dbReference type="InterPro" id="IPR045676">
    <property type="entry name" value="DUF6194"/>
</dbReference>
<evidence type="ECO:0000313" key="2">
    <source>
        <dbReference type="EMBL" id="TWG14574.1"/>
    </source>
</evidence>
<dbReference type="SUPFAM" id="SSF159501">
    <property type="entry name" value="EreA/ChaN-like"/>
    <property type="match status" value="1"/>
</dbReference>
<protein>
    <submittedName>
        <fullName evidence="2">Erythromycin esterase</fullName>
    </submittedName>
</protein>
<accession>A0A561VSI2</accession>
<dbReference type="InterPro" id="IPR007815">
    <property type="entry name" value="Emycin_Estase"/>
</dbReference>
<organism evidence="2 3">
    <name type="scientific">Actinoplanes teichomyceticus</name>
    <dbReference type="NCBI Taxonomy" id="1867"/>
    <lineage>
        <taxon>Bacteria</taxon>
        <taxon>Bacillati</taxon>
        <taxon>Actinomycetota</taxon>
        <taxon>Actinomycetes</taxon>
        <taxon>Micromonosporales</taxon>
        <taxon>Micromonosporaceae</taxon>
        <taxon>Actinoplanes</taxon>
    </lineage>
</organism>
<sequence>MLSAFLAAHGTPRLLALGEPGHAEPAFRLLRNRVFQELVAAGFRSIAVESDRTAALAVDDHVAGGAPPPGDGFGHGPGALPADRELIAWMRTHNAGLPAAERLTFHGFAPPAAPPAADPAPGAGMVGVRDALMAANLVDIAAAEAGRGPTLVFAHNRRLRRDPGRRSPAGTPLRCPGPGAILGEVLAGRYAVILGSLDDGAAAFTFEGRLTAASPAEPALFDAARLPRVLGGAPRVRTGVPAERGRSPLDAETVAGCDAILHVPPMTPDPVDALAERIRRLPGVSELIAGPDTGAPEQSWGDRFYFAGAERMRPFATIVVQDVPGFDERSGLDRPGVFRLNVELGRAGFRELFGYGPEEFAAHRDGIDFAAAGRWFPHPVYAAQGWGSMVTPGEPQRAEVDRLVERALRRSARRASRR</sequence>
<dbReference type="Pfam" id="PF19694">
    <property type="entry name" value="DUF6194"/>
    <property type="match status" value="1"/>
</dbReference>
<dbReference type="Gene3D" id="3.30.1870.10">
    <property type="entry name" value="EreA-like, domain 2"/>
    <property type="match status" value="1"/>
</dbReference>
<evidence type="ECO:0000259" key="1">
    <source>
        <dbReference type="Pfam" id="PF19694"/>
    </source>
</evidence>
<name>A0A561VSI2_ACTTI</name>
<proteinExistence type="predicted"/>
<dbReference type="PANTHER" id="PTHR31299">
    <property type="entry name" value="ESTERASE, PUTATIVE (AFU_ORTHOLOGUE AFUA_1G05850)-RELATED"/>
    <property type="match status" value="1"/>
</dbReference>
<dbReference type="PANTHER" id="PTHR31299:SF0">
    <property type="entry name" value="ESTERASE, PUTATIVE (AFU_ORTHOLOGUE AFUA_1G05850)-RELATED"/>
    <property type="match status" value="1"/>
</dbReference>